<dbReference type="RefSeq" id="WP_015038638.1">
    <property type="nucleotide sequence ID" value="NC_018751.1"/>
</dbReference>
<dbReference type="Proteomes" id="UP000009186">
    <property type="component" value="Plasmid pFB1"/>
</dbReference>
<feature type="transmembrane region" description="Helical" evidence="1">
    <location>
        <begin position="103"/>
        <end position="126"/>
    </location>
</feature>
<keyword evidence="1" id="KW-0812">Transmembrane</keyword>
<accession>G2YZP7</accession>
<protein>
    <submittedName>
        <fullName evidence="2">Uncharacterized protein</fullName>
    </submittedName>
</protein>
<gene>
    <name evidence="2" type="ordered locus">FBFL15_p0002</name>
</gene>
<evidence type="ECO:0000313" key="3">
    <source>
        <dbReference type="Proteomes" id="UP000009186"/>
    </source>
</evidence>
<evidence type="ECO:0000256" key="1">
    <source>
        <dbReference type="SAM" id="Phobius"/>
    </source>
</evidence>
<evidence type="ECO:0000313" key="2">
    <source>
        <dbReference type="EMBL" id="CCB68156.1"/>
    </source>
</evidence>
<reference evidence="2 3" key="1">
    <citation type="journal article" date="2011" name="Appl. Environ. Microbiol.">
        <title>Complete genome sequence of the fish pathogen Flavobacterium branchiophilum.</title>
        <authorList>
            <consortium name="1:IP"/>
            <consortium name="Microbial Evolutionary Genomics,F-75015 Paris"/>
            <consortium name="France 2:CNRS"/>
            <consortium name="URA2171"/>
            <consortium name="F-75015 Paris,France 3:Unite de Virologie et Immunologie Mol."/>
            <consortium name="INRA,78352 Jouy en Josas Cedex"/>
            <consortium name="France. 4:Unite de Mathemathique"/>
            <consortium name="Informatique et Genome,INRA"/>
            <consortium name="78352 Jouy en Josas Cedex"/>
            <consortium name="France. 5:CEA/Genoscope"/>
            <consortium name="Evry"/>
            <consortium name="France"/>
            <person name="Touchon M."/>
            <person name="Barbier P."/>
            <person name="Bernardet J.F."/>
            <person name="Loux V."/>
            <person name="Vacherie B."/>
            <person name="Barbe V."/>
            <person name="Rocha E.P."/>
            <person name="Duchaud E."/>
        </authorList>
    </citation>
    <scope>NUCLEOTIDE SEQUENCE [LARGE SCALE GENOMIC DNA]</scope>
    <source>
        <strain evidence="2 3">FL-15</strain>
        <plasmid evidence="2 3">pFB1</plasmid>
    </source>
</reference>
<keyword evidence="2" id="KW-0614">Plasmid</keyword>
<dbReference type="AlphaFoldDB" id="G2YZP7"/>
<dbReference type="KEGG" id="fbr:FBFL15_p0002"/>
<name>G2YZP7_FLABF</name>
<organism evidence="2 3">
    <name type="scientific">Flavobacterium branchiophilum (strain FL-15)</name>
    <dbReference type="NCBI Taxonomy" id="1034807"/>
    <lineage>
        <taxon>Bacteria</taxon>
        <taxon>Pseudomonadati</taxon>
        <taxon>Bacteroidota</taxon>
        <taxon>Flavobacteriia</taxon>
        <taxon>Flavobacteriales</taxon>
        <taxon>Flavobacteriaceae</taxon>
        <taxon>Flavobacterium</taxon>
    </lineage>
</organism>
<geneLocation type="plasmid" evidence="2 3">
    <name>pFB1</name>
</geneLocation>
<dbReference type="EMBL" id="FQ859182">
    <property type="protein sequence ID" value="CCB68156.1"/>
    <property type="molecule type" value="Genomic_DNA"/>
</dbReference>
<sequence length="171" mass="19769">MSDKIKTSEEVREELADKKVAKTYLAEFENGINHKLSRFEGVLANFKPTCEIKHKYDTDEIKRLNTALNEIVLKLQEISIPEKIEVLEKKENKITFTDRTTKWLTWFCSIAFVVAVGGFCYGYIAYSEVAKSNAESFEKGIFEGRNHIYNISTPAGKNRIDKNHPDWRTVR</sequence>
<keyword evidence="1" id="KW-1133">Transmembrane helix</keyword>
<keyword evidence="1" id="KW-0472">Membrane</keyword>
<dbReference type="HOGENOM" id="CLU_1560678_0_0_10"/>
<proteinExistence type="predicted"/>
<keyword evidence="3" id="KW-1185">Reference proteome</keyword>